<protein>
    <submittedName>
        <fullName evidence="1">Uncharacterized protein</fullName>
    </submittedName>
</protein>
<evidence type="ECO:0000313" key="1">
    <source>
        <dbReference type="EMBL" id="KAF2862315.1"/>
    </source>
</evidence>
<dbReference type="Proteomes" id="UP000799421">
    <property type="component" value="Unassembled WGS sequence"/>
</dbReference>
<evidence type="ECO:0000313" key="2">
    <source>
        <dbReference type="Proteomes" id="UP000799421"/>
    </source>
</evidence>
<accession>A0A6A7C5R9</accession>
<sequence length="73" mass="7918">MQGTCIAGHSHCHIDTNMNSYTSTTVLFLVPSIAPSSSGRCALSPTRAKSLHLLGTTIHFRCSWTPDSRICQL</sequence>
<keyword evidence="2" id="KW-1185">Reference proteome</keyword>
<reference evidence="1" key="1">
    <citation type="journal article" date="2020" name="Stud. Mycol.">
        <title>101 Dothideomycetes genomes: a test case for predicting lifestyles and emergence of pathogens.</title>
        <authorList>
            <person name="Haridas S."/>
            <person name="Albert R."/>
            <person name="Binder M."/>
            <person name="Bloem J."/>
            <person name="Labutti K."/>
            <person name="Salamov A."/>
            <person name="Andreopoulos B."/>
            <person name="Baker S."/>
            <person name="Barry K."/>
            <person name="Bills G."/>
            <person name="Bluhm B."/>
            <person name="Cannon C."/>
            <person name="Castanera R."/>
            <person name="Culley D."/>
            <person name="Daum C."/>
            <person name="Ezra D."/>
            <person name="Gonzalez J."/>
            <person name="Henrissat B."/>
            <person name="Kuo A."/>
            <person name="Liang C."/>
            <person name="Lipzen A."/>
            <person name="Lutzoni F."/>
            <person name="Magnuson J."/>
            <person name="Mondo S."/>
            <person name="Nolan M."/>
            <person name="Ohm R."/>
            <person name="Pangilinan J."/>
            <person name="Park H.-J."/>
            <person name="Ramirez L."/>
            <person name="Alfaro M."/>
            <person name="Sun H."/>
            <person name="Tritt A."/>
            <person name="Yoshinaga Y."/>
            <person name="Zwiers L.-H."/>
            <person name="Turgeon B."/>
            <person name="Goodwin S."/>
            <person name="Spatafora J."/>
            <person name="Crous P."/>
            <person name="Grigoriev I."/>
        </authorList>
    </citation>
    <scope>NUCLEOTIDE SEQUENCE</scope>
    <source>
        <strain evidence="1">CBS 480.64</strain>
    </source>
</reference>
<proteinExistence type="predicted"/>
<gene>
    <name evidence="1" type="ORF">K470DRAFT_8316</name>
</gene>
<organism evidence="1 2">
    <name type="scientific">Piedraia hortae CBS 480.64</name>
    <dbReference type="NCBI Taxonomy" id="1314780"/>
    <lineage>
        <taxon>Eukaryota</taxon>
        <taxon>Fungi</taxon>
        <taxon>Dikarya</taxon>
        <taxon>Ascomycota</taxon>
        <taxon>Pezizomycotina</taxon>
        <taxon>Dothideomycetes</taxon>
        <taxon>Dothideomycetidae</taxon>
        <taxon>Capnodiales</taxon>
        <taxon>Piedraiaceae</taxon>
        <taxon>Piedraia</taxon>
    </lineage>
</organism>
<name>A0A6A7C5R9_9PEZI</name>
<dbReference type="AlphaFoldDB" id="A0A6A7C5R9"/>
<dbReference type="EMBL" id="MU005966">
    <property type="protein sequence ID" value="KAF2862315.1"/>
    <property type="molecule type" value="Genomic_DNA"/>
</dbReference>